<keyword evidence="1" id="KW-0812">Transmembrane</keyword>
<gene>
    <name evidence="2" type="ORF">UC35_02905</name>
</gene>
<reference evidence="2 3" key="1">
    <citation type="journal article" date="2014" name="Int. J. Syst. Evol. Microbiol.">
        <title>Ramlibacter solisilvae sp. nov., isolated from forest soil, and emended description of the genus Ramlibacter.</title>
        <authorList>
            <person name="Lee H.J."/>
            <person name="Lee S.H."/>
            <person name="Lee S.S."/>
            <person name="Lee J.S."/>
            <person name="Kim Y."/>
            <person name="Kim S.C."/>
            <person name="Jeon C.O."/>
        </authorList>
    </citation>
    <scope>NUCLEOTIDE SEQUENCE [LARGE SCALE GENOMIC DNA]</scope>
    <source>
        <strain evidence="2 3">5-10</strain>
    </source>
</reference>
<keyword evidence="1" id="KW-1133">Transmembrane helix</keyword>
<name>A0A127JPS0_9BURK</name>
<organism evidence="2 3">
    <name type="scientific">Ramlibacter tataouinensis</name>
    <dbReference type="NCBI Taxonomy" id="94132"/>
    <lineage>
        <taxon>Bacteria</taxon>
        <taxon>Pseudomonadati</taxon>
        <taxon>Pseudomonadota</taxon>
        <taxon>Betaproteobacteria</taxon>
        <taxon>Burkholderiales</taxon>
        <taxon>Comamonadaceae</taxon>
        <taxon>Ramlibacter</taxon>
    </lineage>
</organism>
<dbReference type="OrthoDB" id="8595329at2"/>
<accession>A0A127JPS0</accession>
<evidence type="ECO:0000313" key="2">
    <source>
        <dbReference type="EMBL" id="AMO22016.1"/>
    </source>
</evidence>
<evidence type="ECO:0000313" key="3">
    <source>
        <dbReference type="Proteomes" id="UP000070433"/>
    </source>
</evidence>
<dbReference type="AlphaFoldDB" id="A0A127JPS0"/>
<dbReference type="PATRIC" id="fig|94132.3.peg.584"/>
<dbReference type="Proteomes" id="UP000070433">
    <property type="component" value="Chromosome"/>
</dbReference>
<feature type="transmembrane region" description="Helical" evidence="1">
    <location>
        <begin position="77"/>
        <end position="100"/>
    </location>
</feature>
<dbReference type="EMBL" id="CP010951">
    <property type="protein sequence ID" value="AMO22016.1"/>
    <property type="molecule type" value="Genomic_DNA"/>
</dbReference>
<proteinExistence type="predicted"/>
<keyword evidence="3" id="KW-1185">Reference proteome</keyword>
<keyword evidence="1" id="KW-0472">Membrane</keyword>
<evidence type="ECO:0000256" key="1">
    <source>
        <dbReference type="SAM" id="Phobius"/>
    </source>
</evidence>
<protein>
    <recommendedName>
        <fullName evidence="4">Candidate membrane protein</fullName>
    </recommendedName>
</protein>
<evidence type="ECO:0008006" key="4">
    <source>
        <dbReference type="Google" id="ProtNLM"/>
    </source>
</evidence>
<sequence length="107" mass="12479">MQEIPFRTLLYRYFFFSWLYKDVTRGNVVERAAARRWNREHAHWLLKYMARWLWCGLVFYGLGGFVEWVLEAPQLSVLFYIPSALSVPVNAVIGAAWVGLKVLPAAL</sequence>
<dbReference type="RefSeq" id="WP_061496014.1">
    <property type="nucleotide sequence ID" value="NZ_CP010951.1"/>
</dbReference>
<feature type="transmembrane region" description="Helical" evidence="1">
    <location>
        <begin position="51"/>
        <end position="70"/>
    </location>
</feature>